<accession>A0A0H4VPI7</accession>
<keyword evidence="2" id="KW-1185">Reference proteome</keyword>
<organism evidence="1 2">
    <name type="scientific">Rufibacter radiotolerans</name>
    <dbReference type="NCBI Taxonomy" id="1379910"/>
    <lineage>
        <taxon>Bacteria</taxon>
        <taxon>Pseudomonadati</taxon>
        <taxon>Bacteroidota</taxon>
        <taxon>Cytophagia</taxon>
        <taxon>Cytophagales</taxon>
        <taxon>Hymenobacteraceae</taxon>
        <taxon>Rufibacter</taxon>
    </lineage>
</organism>
<protein>
    <submittedName>
        <fullName evidence="1">Uncharacterized protein</fullName>
    </submittedName>
</protein>
<dbReference type="STRING" id="1379910.TH63_19185"/>
<sequence length="183" mass="20812">MPALDKELKKALLSLPPARKDKLLLQLLLPNQLLQEQLRFELLEGPEALEFRRDELRGRVRASAKGFYYNASELLVSLRQLCPLFSAHAKVTQDVYGEISLLLLLVKEVLQHQKEMVQVLSGANEALSLFLAKRTEEVVQKLQKLHEDLHVEFADEVNEVLPRLHASSAGYAARKLGVPVRWE</sequence>
<dbReference type="KEGG" id="ruf:TH63_19185"/>
<dbReference type="EMBL" id="CP010777">
    <property type="protein sequence ID" value="AKQ47840.1"/>
    <property type="molecule type" value="Genomic_DNA"/>
</dbReference>
<dbReference type="OrthoDB" id="1432119at2"/>
<evidence type="ECO:0000313" key="1">
    <source>
        <dbReference type="EMBL" id="AKQ47840.1"/>
    </source>
</evidence>
<dbReference type="AlphaFoldDB" id="A0A0H4VPI7"/>
<gene>
    <name evidence="1" type="ORF">TH63_19185</name>
</gene>
<dbReference type="RefSeq" id="WP_076606701.1">
    <property type="nucleotide sequence ID" value="NZ_CP010777.1"/>
</dbReference>
<evidence type="ECO:0000313" key="2">
    <source>
        <dbReference type="Proteomes" id="UP000036458"/>
    </source>
</evidence>
<proteinExistence type="predicted"/>
<dbReference type="PATRIC" id="fig|1379910.4.peg.4181"/>
<reference evidence="1 2" key="1">
    <citation type="submission" date="2015-01" db="EMBL/GenBank/DDBJ databases">
        <title>Rufibacter sp./DG31D/ whole genome sequencing.</title>
        <authorList>
            <person name="Kim M.K."/>
            <person name="Srinivasan S."/>
            <person name="Lee J.-J."/>
        </authorList>
    </citation>
    <scope>NUCLEOTIDE SEQUENCE [LARGE SCALE GENOMIC DNA]</scope>
    <source>
        <strain evidence="1 2">DG31D</strain>
    </source>
</reference>
<name>A0A0H4VPI7_9BACT</name>
<dbReference type="Proteomes" id="UP000036458">
    <property type="component" value="Chromosome"/>
</dbReference>